<dbReference type="GO" id="GO:0090522">
    <property type="term" value="P:vesicle tethering involved in exocytosis"/>
    <property type="evidence" value="ECO:0007669"/>
    <property type="project" value="UniProtKB-UniRule"/>
</dbReference>
<evidence type="ECO:0000256" key="1">
    <source>
        <dbReference type="ARBA" id="ARBA00022448"/>
    </source>
</evidence>
<dbReference type="Pfam" id="PF04048">
    <property type="entry name" value="Sec8_N"/>
    <property type="match status" value="1"/>
</dbReference>
<dbReference type="PANTHER" id="PTHR14146:SF0">
    <property type="entry name" value="EXOCYST COMPLEX COMPONENT 4"/>
    <property type="match status" value="1"/>
</dbReference>
<dbReference type="PANTHER" id="PTHR14146">
    <property type="entry name" value="EXOCYST COMPLEX COMPONENT 4"/>
    <property type="match status" value="1"/>
</dbReference>
<name>A0A1D6INL0_MAIZE</name>
<proteinExistence type="inferred from homology"/>
<dbReference type="GO" id="GO:0006904">
    <property type="term" value="P:vesicle docking involved in exocytosis"/>
    <property type="evidence" value="ECO:0007669"/>
    <property type="project" value="InterPro"/>
</dbReference>
<organism evidence="5">
    <name type="scientific">Zea mays</name>
    <name type="common">Maize</name>
    <dbReference type="NCBI Taxonomy" id="4577"/>
    <lineage>
        <taxon>Eukaryota</taxon>
        <taxon>Viridiplantae</taxon>
        <taxon>Streptophyta</taxon>
        <taxon>Embryophyta</taxon>
        <taxon>Tracheophyta</taxon>
        <taxon>Spermatophyta</taxon>
        <taxon>Magnoliopsida</taxon>
        <taxon>Liliopsida</taxon>
        <taxon>Poales</taxon>
        <taxon>Poaceae</taxon>
        <taxon>PACMAD clade</taxon>
        <taxon>Panicoideae</taxon>
        <taxon>Andropogonodae</taxon>
        <taxon>Andropogoneae</taxon>
        <taxon>Tripsacinae</taxon>
        <taxon>Zea</taxon>
    </lineage>
</organism>
<dbReference type="GO" id="GO:0000145">
    <property type="term" value="C:exocyst"/>
    <property type="evidence" value="ECO:0007669"/>
    <property type="project" value="UniProtKB-UniRule"/>
</dbReference>
<evidence type="ECO:0000259" key="4">
    <source>
        <dbReference type="Pfam" id="PF04048"/>
    </source>
</evidence>
<comment type="function">
    <text evidence="3">Component of the exocyst complex involved in the docking of exocytic vesicles with fusion sites on the plasma membrane.</text>
</comment>
<dbReference type="InterPro" id="IPR007191">
    <property type="entry name" value="Sec8_exocyst_N"/>
</dbReference>
<feature type="domain" description="Exocyst complex component Sec8 N-terminal" evidence="4">
    <location>
        <begin position="23"/>
        <end position="151"/>
    </location>
</feature>
<reference evidence="5" key="1">
    <citation type="submission" date="2015-12" db="EMBL/GenBank/DDBJ databases">
        <title>Update maize B73 reference genome by single molecule sequencing technologies.</title>
        <authorList>
            <consortium name="Maize Genome Sequencing Project"/>
            <person name="Ware D."/>
        </authorList>
    </citation>
    <scope>NUCLEOTIDE SEQUENCE [LARGE SCALE GENOMIC DNA]</scope>
    <source>
        <tissue evidence="5">Seedling</tissue>
    </source>
</reference>
<keyword evidence="2 3" id="KW-0268">Exocytosis</keyword>
<accession>A0A1D6INL0</accession>
<dbReference type="AlphaFoldDB" id="A0A1D6INL0"/>
<dbReference type="InterPro" id="IPR039682">
    <property type="entry name" value="Sec8/EXOC4"/>
</dbReference>
<evidence type="ECO:0000313" key="5">
    <source>
        <dbReference type="EMBL" id="ONM60849.1"/>
    </source>
</evidence>
<dbReference type="GO" id="GO:0015031">
    <property type="term" value="P:protein transport"/>
    <property type="evidence" value="ECO:0007669"/>
    <property type="project" value="UniProtKB-KW"/>
</dbReference>
<dbReference type="GO" id="GO:0006612">
    <property type="term" value="P:protein targeting to membrane"/>
    <property type="evidence" value="ECO:0007669"/>
    <property type="project" value="UniProtKB-UniRule"/>
</dbReference>
<keyword evidence="1 3" id="KW-0813">Transport</keyword>
<keyword evidence="3" id="KW-0653">Protein transport</keyword>
<protein>
    <recommendedName>
        <fullName evidence="3">Exocyst complex component Sec8</fullName>
    </recommendedName>
</protein>
<dbReference type="EMBL" id="CM007650">
    <property type="protein sequence ID" value="ONM60849.1"/>
    <property type="molecule type" value="Genomic_DNA"/>
</dbReference>
<sequence length="1034" mass="114598">MSRSGPRRGIFDGLPIPADKSYLKESLSRIDESWAAARFDSLPHVVHILTSKDREGEIQFLKEQSDLIEDVVDEVVHAYHHGFNKAIQNYSQILRLFSESAESITGLKGEMEEAKKLLGRKNKHLGQLWYRSLTLRHVLSLLDQVEDVAKVGALQDVRSDLTKLRGVLFYKILEELHAHLYNNGEYSSAVLSMVDSEQAPTSTATGRLVNSMQPLSRRTRSIKGDNHIGGPVDGFPKVSSVDGGSSFDGPDDNSLDMSESDGHTRKDSKSFSHEIPIFLSYATPDEFLESMIKADAPLNVKYLRTLVQCLSMLGKVAAAGAVIWYFSSYLFFNFLTEDQRVRPTIHDVITSKIKACSEDASKSSMGKAAKTNDVLHSNGPTPRFQMFTQKTKSGASVMAAQLVVSPISPTMAPTGDAQRAATQLLRSIFECLVEILENHIIVGELLEQKSTSEVDNVNTPHIANGDASWNPDSESFQATGGFSVAFSLSVVQSECQQLLCEILRATPEAATADAAVQTARLANKDPVKEKRDGSEGLSFAFRITDAATPASNEGQGWRRNSNVPQEGYGTASVIPDQGIFLAASVYRPVFEFMNKIGLMLPQKYSQLGSDGLLAFVNNFLKEHFLPAIFVDYRKCVQQAISSPAAFRPRVHATSAYSSSVELGRPVLQGLLAIDIIAKEVLGWVQLMPNYATELVEYVRTFLERAHERCRASYMEAVLEKQSYILLSRNDIESLMRLEPANISLQNSTGEHDNNATGAEAVEVEIELSDLLLDMCPIKQENLIHDDQKLILLASLSDSLEYLADSVERLGESFISPPTTSESINHSHGRHARSSSAIPKSLASLANEYRRLAVDCVRVLRLEMQLEAIYHMQEMTKREYVEDQDAEDPDDFIISLTTQIARRDEEMAPYITESERNYIFGGISSVAANASIKALAQMKSINLLGVQQICRNSIALEQALAAIPSIDSEAVQQRLDRVRTFYELLNLPFESLLGFIAEHEYLFSAKEYLSVLKVNVPGREIPADAERRISQILGH</sequence>
<dbReference type="ExpressionAtlas" id="A0A1D6INL0">
    <property type="expression patterns" value="baseline and differential"/>
</dbReference>
<gene>
    <name evidence="5" type="ORF">ZEAMMB73_Zm00001d022502</name>
</gene>
<comment type="similarity">
    <text evidence="3">Belongs to the SEC8 family.</text>
</comment>
<evidence type="ECO:0000256" key="2">
    <source>
        <dbReference type="ARBA" id="ARBA00022483"/>
    </source>
</evidence>
<evidence type="ECO:0000256" key="3">
    <source>
        <dbReference type="RuleBase" id="RU367079"/>
    </source>
</evidence>